<dbReference type="InterPro" id="IPR036397">
    <property type="entry name" value="RNaseH_sf"/>
</dbReference>
<accession>A0A1V1P1Y6</accession>
<dbReference type="Pfam" id="PF22483">
    <property type="entry name" value="Mu-transpos_C_2"/>
    <property type="match status" value="1"/>
</dbReference>
<dbReference type="GO" id="GO:0015074">
    <property type="term" value="P:DNA integration"/>
    <property type="evidence" value="ECO:0007669"/>
    <property type="project" value="InterPro"/>
</dbReference>
<evidence type="ECO:0000256" key="1">
    <source>
        <dbReference type="ARBA" id="ARBA00009277"/>
    </source>
</evidence>
<dbReference type="InterPro" id="IPR001584">
    <property type="entry name" value="Integrase_cat-core"/>
</dbReference>
<reference evidence="4" key="1">
    <citation type="submission" date="2012-11" db="EMBL/GenBank/DDBJ databases">
        <authorList>
            <person name="Lucero-Rivera Y.E."/>
            <person name="Tovar-Ramirez D."/>
        </authorList>
    </citation>
    <scope>NUCLEOTIDE SEQUENCE [LARGE SCALE GENOMIC DNA]</scope>
    <source>
        <strain evidence="4">Araruama</strain>
    </source>
</reference>
<comment type="caution">
    <text evidence="3">The sequence shown here is derived from an EMBL/GenBank/DDBJ whole genome shotgun (WGS) entry which is preliminary data.</text>
</comment>
<sequence length="315" mass="36276">MIRVRQLLAEDHRIDIPYSSLTHLGRQLGLREPKKKQSGKYVFEAGSEMQHDTTIYKIQIGNEIMRLSCAGLILGYSRMSYIQFFPRFTRFEALFFLTDAFQYMGGVCKRCTIDNTSVLVAEGSGPDAIISEKVRQFGVYFGTTFIPHAIGHADRKAHVERLFSYVEGNFLSGRTFSSIPDLNKQAKLWCDQESNVKAKRSLGMSPNQAIISERPFLIPLPDYIPPIYESQYRIVDIYGNVHLDTNRYSVPYQYIGQKVEVQKHIDSVIIYANRKKIAQHSRIIDGRNRRMTDSSHRSCELLKRKKVSHVLTSRR</sequence>
<dbReference type="AlphaFoldDB" id="A0A1V1P1Y6"/>
<dbReference type="InterPro" id="IPR012337">
    <property type="entry name" value="RNaseH-like_sf"/>
</dbReference>
<comment type="similarity">
    <text evidence="1">Belongs to the transposase IS21/IS408/IS1162 family.</text>
</comment>
<dbReference type="PANTHER" id="PTHR35004">
    <property type="entry name" value="TRANSPOSASE RV3428C-RELATED"/>
    <property type="match status" value="1"/>
</dbReference>
<dbReference type="GO" id="GO:0003676">
    <property type="term" value="F:nucleic acid binding"/>
    <property type="evidence" value="ECO:0007669"/>
    <property type="project" value="InterPro"/>
</dbReference>
<dbReference type="EMBL" id="ATBP01000822">
    <property type="protein sequence ID" value="ETR68828.1"/>
    <property type="molecule type" value="Genomic_DNA"/>
</dbReference>
<dbReference type="InterPro" id="IPR054353">
    <property type="entry name" value="IstA-like_C"/>
</dbReference>
<dbReference type="SUPFAM" id="SSF53098">
    <property type="entry name" value="Ribonuclease H-like"/>
    <property type="match status" value="1"/>
</dbReference>
<evidence type="ECO:0000259" key="2">
    <source>
        <dbReference type="PROSITE" id="PS50994"/>
    </source>
</evidence>
<dbReference type="Gene3D" id="3.30.420.10">
    <property type="entry name" value="Ribonuclease H-like superfamily/Ribonuclease H"/>
    <property type="match status" value="1"/>
</dbReference>
<evidence type="ECO:0000313" key="3">
    <source>
        <dbReference type="EMBL" id="ETR68828.1"/>
    </source>
</evidence>
<organism evidence="3 4">
    <name type="scientific">Candidatus Magnetoglobus multicellularis str. Araruama</name>
    <dbReference type="NCBI Taxonomy" id="890399"/>
    <lineage>
        <taxon>Bacteria</taxon>
        <taxon>Pseudomonadati</taxon>
        <taxon>Thermodesulfobacteriota</taxon>
        <taxon>Desulfobacteria</taxon>
        <taxon>Desulfobacterales</taxon>
        <taxon>Desulfobacteraceae</taxon>
        <taxon>Candidatus Magnetoglobus</taxon>
    </lineage>
</organism>
<feature type="domain" description="Integrase catalytic" evidence="2">
    <location>
        <begin position="29"/>
        <end position="214"/>
    </location>
</feature>
<dbReference type="PROSITE" id="PS50994">
    <property type="entry name" value="INTEGRASE"/>
    <property type="match status" value="1"/>
</dbReference>
<name>A0A1V1P1Y6_9BACT</name>
<gene>
    <name evidence="3" type="ORF">OMM_04329</name>
</gene>
<protein>
    <submittedName>
        <fullName evidence="3">Integrase family protein</fullName>
    </submittedName>
</protein>
<evidence type="ECO:0000313" key="4">
    <source>
        <dbReference type="Proteomes" id="UP000189670"/>
    </source>
</evidence>
<dbReference type="Proteomes" id="UP000189670">
    <property type="component" value="Unassembled WGS sequence"/>
</dbReference>
<proteinExistence type="inferred from homology"/>